<accession>A0A542ZSL2</accession>
<dbReference type="RefSeq" id="WP_246044252.1">
    <property type="nucleotide sequence ID" value="NZ_BAAAMD010000002.1"/>
</dbReference>
<reference evidence="19 20" key="1">
    <citation type="submission" date="2019-06" db="EMBL/GenBank/DDBJ databases">
        <title>Sequencing the genomes of 1000 actinobacteria strains.</title>
        <authorList>
            <person name="Klenk H.-P."/>
        </authorList>
    </citation>
    <scope>NUCLEOTIDE SEQUENCE [LARGE SCALE GENOMIC DNA]</scope>
    <source>
        <strain evidence="19 20">DSM 8251</strain>
    </source>
</reference>
<comment type="subcellular location">
    <subcellularLocation>
        <location evidence="1 15">Cytoplasm</location>
    </subcellularLocation>
</comment>
<evidence type="ECO:0000256" key="15">
    <source>
        <dbReference type="PIRSR" id="PIRSR006337-1"/>
    </source>
</evidence>
<keyword evidence="9 14" id="KW-0326">Glycosidase</keyword>
<dbReference type="SUPFAM" id="SSF51445">
    <property type="entry name" value="(Trans)glycosidases"/>
    <property type="match status" value="1"/>
</dbReference>
<feature type="binding site" evidence="16">
    <location>
        <begin position="378"/>
        <end position="383"/>
    </location>
    <ligand>
        <name>substrate</name>
    </ligand>
</feature>
<keyword evidence="7 14" id="KW-0378">Hydrolase</keyword>
<evidence type="ECO:0000259" key="18">
    <source>
        <dbReference type="SMART" id="SM00642"/>
    </source>
</evidence>
<dbReference type="InterPro" id="IPR022567">
    <property type="entry name" value="DUF3459"/>
</dbReference>
<dbReference type="GO" id="GO:0005992">
    <property type="term" value="P:trehalose biosynthetic process"/>
    <property type="evidence" value="ECO:0007669"/>
    <property type="project" value="UniProtKB-UniRule"/>
</dbReference>
<dbReference type="InterPro" id="IPR006047">
    <property type="entry name" value="GH13_cat_dom"/>
</dbReference>
<evidence type="ECO:0000256" key="13">
    <source>
        <dbReference type="NCBIfam" id="TIGR02402"/>
    </source>
</evidence>
<proteinExistence type="inferred from homology"/>
<dbReference type="GO" id="GO:0005737">
    <property type="term" value="C:cytoplasm"/>
    <property type="evidence" value="ECO:0007669"/>
    <property type="project" value="UniProtKB-SubCell"/>
</dbReference>
<evidence type="ECO:0000256" key="6">
    <source>
        <dbReference type="ARBA" id="ARBA00022490"/>
    </source>
</evidence>
<dbReference type="PIRSF" id="PIRSF006337">
    <property type="entry name" value="Trehalose_TreZ"/>
    <property type="match status" value="1"/>
</dbReference>
<protein>
    <recommendedName>
        <fullName evidence="5 13">Malto-oligosyltrehalose trehalohydrolase</fullName>
        <shortName evidence="14">MTHase</shortName>
        <ecNumber evidence="4 13">3.2.1.141</ecNumber>
    </recommendedName>
    <alternativeName>
        <fullName evidence="11 14">4-alpha-D-((1-&gt;4)-alpha-D-glucano)trehalose trehalohydrolase</fullName>
    </alternativeName>
    <alternativeName>
        <fullName evidence="10 14">Maltooligosyl trehalose trehalohydrolase</fullName>
    </alternativeName>
</protein>
<dbReference type="SMART" id="SM00642">
    <property type="entry name" value="Aamy"/>
    <property type="match status" value="1"/>
</dbReference>
<feature type="binding site" evidence="16">
    <location>
        <begin position="245"/>
        <end position="250"/>
    </location>
    <ligand>
        <name>substrate</name>
    </ligand>
</feature>
<dbReference type="GO" id="GO:0033942">
    <property type="term" value="F:4-alpha-D-(1-&gt;4)-alpha-D-glucanotrehalose trehalohydrolase activity"/>
    <property type="evidence" value="ECO:0007669"/>
    <property type="project" value="UniProtKB-EC"/>
</dbReference>
<dbReference type="Gene3D" id="2.60.40.10">
    <property type="entry name" value="Immunoglobulins"/>
    <property type="match status" value="1"/>
</dbReference>
<name>A0A542ZSL2_9ACTN</name>
<evidence type="ECO:0000256" key="9">
    <source>
        <dbReference type="ARBA" id="ARBA00023295"/>
    </source>
</evidence>
<evidence type="ECO:0000256" key="8">
    <source>
        <dbReference type="ARBA" id="ARBA00023277"/>
    </source>
</evidence>
<dbReference type="EMBL" id="VFOR01000001">
    <property type="protein sequence ID" value="TQL63342.1"/>
    <property type="molecule type" value="Genomic_DNA"/>
</dbReference>
<evidence type="ECO:0000256" key="1">
    <source>
        <dbReference type="ARBA" id="ARBA00004496"/>
    </source>
</evidence>
<dbReference type="InterPro" id="IPR017853">
    <property type="entry name" value="GH"/>
</dbReference>
<comment type="similarity">
    <text evidence="3 14">Belongs to the glycosyl hydrolase 13 family.</text>
</comment>
<comment type="catalytic activity">
    <reaction evidence="12 14">
        <text>hydrolysis of (1-&gt;4)-alpha-D-glucosidic linkage in 4-alpha-D-[(1-&gt;4)-alpha-D-glucanosyl]n trehalose to yield trehalose and (1-&gt;4)-alpha-D-glucan.</text>
        <dbReference type="EC" id="3.2.1.141"/>
    </reaction>
</comment>
<dbReference type="CDD" id="cd11325">
    <property type="entry name" value="AmyAc_GTHase"/>
    <property type="match status" value="1"/>
</dbReference>
<dbReference type="InterPro" id="IPR012768">
    <property type="entry name" value="Trehalose_TreZ"/>
</dbReference>
<feature type="active site" description="Proton donor" evidence="15">
    <location>
        <position position="284"/>
    </location>
</feature>
<dbReference type="UniPathway" id="UPA00299"/>
<dbReference type="Gene3D" id="3.20.20.80">
    <property type="entry name" value="Glycosidases"/>
    <property type="match status" value="1"/>
</dbReference>
<evidence type="ECO:0000313" key="19">
    <source>
        <dbReference type="EMBL" id="TQL63342.1"/>
    </source>
</evidence>
<evidence type="ECO:0000256" key="3">
    <source>
        <dbReference type="ARBA" id="ARBA00008061"/>
    </source>
</evidence>
<evidence type="ECO:0000256" key="17">
    <source>
        <dbReference type="PIRSR" id="PIRSR006337-3"/>
    </source>
</evidence>
<dbReference type="InterPro" id="IPR013783">
    <property type="entry name" value="Ig-like_fold"/>
</dbReference>
<keyword evidence="6" id="KW-0963">Cytoplasm</keyword>
<dbReference type="Gene3D" id="1.10.10.760">
    <property type="entry name" value="E-set domains of sugar-utilizing enzymes"/>
    <property type="match status" value="1"/>
</dbReference>
<evidence type="ECO:0000256" key="12">
    <source>
        <dbReference type="ARBA" id="ARBA00034013"/>
    </source>
</evidence>
<dbReference type="Pfam" id="PF11941">
    <property type="entry name" value="DUF3459"/>
    <property type="match status" value="1"/>
</dbReference>
<dbReference type="PANTHER" id="PTHR43651">
    <property type="entry name" value="1,4-ALPHA-GLUCAN-BRANCHING ENZYME"/>
    <property type="match status" value="1"/>
</dbReference>
<feature type="site" description="Transition state stabilizer" evidence="17">
    <location>
        <position position="379"/>
    </location>
</feature>
<comment type="pathway">
    <text evidence="2 14">Glycan biosynthesis; trehalose biosynthesis.</text>
</comment>
<evidence type="ECO:0000256" key="11">
    <source>
        <dbReference type="ARBA" id="ARBA00033284"/>
    </source>
</evidence>
<keyword evidence="20" id="KW-1185">Reference proteome</keyword>
<evidence type="ECO:0000256" key="16">
    <source>
        <dbReference type="PIRSR" id="PIRSR006337-2"/>
    </source>
</evidence>
<dbReference type="NCBIfam" id="TIGR02402">
    <property type="entry name" value="trehalose_TreZ"/>
    <property type="match status" value="1"/>
</dbReference>
<gene>
    <name evidence="19" type="ORF">FB460_1145</name>
</gene>
<dbReference type="Proteomes" id="UP000316196">
    <property type="component" value="Unassembled WGS sequence"/>
</dbReference>
<sequence length="572" mass="62991">MTRNRFDVWAPSASSMTLVAGGVDHAMSRADGGWWSADLVPAGRMIRYGYRIDGGEQVFPDPRSRRQPDGVHGLSQTFELQHNWGDADWTGRQLAGSVIYELHVGTFTEAGTLDSAIERLDHLVELGVDLVEVMPVNAFNGVHGWGYDGVAWFAVHEPYGGPEAYARFVDACHQRGLGVIQDVVYNHLGPSGNYLPQFGPYLNFDVANPWGAAVNLDGEGSDEVRRYILDNVRMWLDDFHVDGLRLDAVHALLDHRAMHLLEEMAAEVESLSAHLRRPLSLIAESDLNDPRMISPRASGGLGMDGQWSDDFHHAVVANLTGDGGGYYADFADLDALVGVFEDGFWHAGDFSTFRGRRHGRPVTPSVRSWQLVVCSDNHDQIGNRADGRRLATMVSRDRLAVAAALTILGPGTPMIFQGEEWGSRQPWMFFTSHPEEELGQAVSEGRKKEFAKMAWDLDAVPDPQDPATFHGSKVAWHELDDADHAGLLGWYKCLIEVRRSYEAFTSPDFAGAARGDEWFVARRGDAVIAVNFGAEELTLPVSGRLVAEWGRADDTDELVLGSASIAVLVDVE</sequence>
<evidence type="ECO:0000256" key="2">
    <source>
        <dbReference type="ARBA" id="ARBA00005199"/>
    </source>
</evidence>
<dbReference type="SUPFAM" id="SSF81296">
    <property type="entry name" value="E set domains"/>
    <property type="match status" value="1"/>
</dbReference>
<keyword evidence="8" id="KW-0119">Carbohydrate metabolism</keyword>
<dbReference type="AlphaFoldDB" id="A0A542ZSL2"/>
<feature type="active site" description="Nucleophile" evidence="15">
    <location>
        <position position="247"/>
    </location>
</feature>
<evidence type="ECO:0000313" key="20">
    <source>
        <dbReference type="Proteomes" id="UP000316196"/>
    </source>
</evidence>
<comment type="caution">
    <text evidence="19">The sequence shown here is derived from an EMBL/GenBank/DDBJ whole genome shotgun (WGS) entry which is preliminary data.</text>
</comment>
<dbReference type="CDD" id="cd02853">
    <property type="entry name" value="E_set_MTHase_like_N"/>
    <property type="match status" value="1"/>
</dbReference>
<dbReference type="InterPro" id="IPR044901">
    <property type="entry name" value="Trehalose_TreZ_E-set_sf"/>
</dbReference>
<feature type="domain" description="Glycosyl hydrolase family 13 catalytic" evidence="18">
    <location>
        <begin position="101"/>
        <end position="446"/>
    </location>
</feature>
<evidence type="ECO:0000256" key="14">
    <source>
        <dbReference type="PIRNR" id="PIRNR006337"/>
    </source>
</evidence>
<dbReference type="PANTHER" id="PTHR43651:SF11">
    <property type="entry name" value="MALTO-OLIGOSYLTREHALOSE TREHALOHYDROLASE"/>
    <property type="match status" value="1"/>
</dbReference>
<organism evidence="19 20">
    <name type="scientific">Propioniferax innocua</name>
    <dbReference type="NCBI Taxonomy" id="1753"/>
    <lineage>
        <taxon>Bacteria</taxon>
        <taxon>Bacillati</taxon>
        <taxon>Actinomycetota</taxon>
        <taxon>Actinomycetes</taxon>
        <taxon>Propionibacteriales</taxon>
        <taxon>Propionibacteriaceae</taxon>
        <taxon>Propioniferax</taxon>
    </lineage>
</organism>
<dbReference type="InterPro" id="IPR014756">
    <property type="entry name" value="Ig_E-set"/>
</dbReference>
<evidence type="ECO:0000256" key="7">
    <source>
        <dbReference type="ARBA" id="ARBA00022801"/>
    </source>
</evidence>
<evidence type="ECO:0000256" key="4">
    <source>
        <dbReference type="ARBA" id="ARBA00012268"/>
    </source>
</evidence>
<dbReference type="Pfam" id="PF00128">
    <property type="entry name" value="Alpha-amylase"/>
    <property type="match status" value="1"/>
</dbReference>
<dbReference type="EC" id="3.2.1.141" evidence="4 13"/>
<evidence type="ECO:0000256" key="5">
    <source>
        <dbReference type="ARBA" id="ARBA00015938"/>
    </source>
</evidence>
<evidence type="ECO:0000256" key="10">
    <source>
        <dbReference type="ARBA" id="ARBA00032057"/>
    </source>
</evidence>
<feature type="binding site" evidence="16">
    <location>
        <begin position="309"/>
        <end position="313"/>
    </location>
    <ligand>
        <name>substrate</name>
    </ligand>
</feature>